<feature type="domain" description="HTH cro/C1-type" evidence="2">
    <location>
        <begin position="25"/>
        <end position="82"/>
    </location>
</feature>
<dbReference type="CDD" id="cd00093">
    <property type="entry name" value="HTH_XRE"/>
    <property type="match status" value="1"/>
</dbReference>
<comment type="caution">
    <text evidence="3">The sequence shown here is derived from an EMBL/GenBank/DDBJ whole genome shotgun (WGS) entry which is preliminary data.</text>
</comment>
<evidence type="ECO:0000313" key="3">
    <source>
        <dbReference type="EMBL" id="TDQ81073.1"/>
    </source>
</evidence>
<dbReference type="Gene3D" id="1.10.260.40">
    <property type="entry name" value="lambda repressor-like DNA-binding domains"/>
    <property type="match status" value="1"/>
</dbReference>
<organism evidence="3 4">
    <name type="scientific">Sphingobacterium yanglingense</name>
    <dbReference type="NCBI Taxonomy" id="1437280"/>
    <lineage>
        <taxon>Bacteria</taxon>
        <taxon>Pseudomonadati</taxon>
        <taxon>Bacteroidota</taxon>
        <taxon>Sphingobacteriia</taxon>
        <taxon>Sphingobacteriales</taxon>
        <taxon>Sphingobacteriaceae</taxon>
        <taxon>Sphingobacterium</taxon>
    </lineage>
</organism>
<proteinExistence type="predicted"/>
<evidence type="ECO:0000313" key="4">
    <source>
        <dbReference type="Proteomes" id="UP000295292"/>
    </source>
</evidence>
<dbReference type="InterPro" id="IPR001387">
    <property type="entry name" value="Cro/C1-type_HTH"/>
</dbReference>
<evidence type="ECO:0000259" key="2">
    <source>
        <dbReference type="PROSITE" id="PS50943"/>
    </source>
</evidence>
<sequence>MIYIMKKLVSKKKITELEFRIIEKVKEVRTKKGVSRMKLSEEIGVDKGFVGKVESYAHPDKYNFSHLFRIAKILKLKSIRSLVPSAIPTYEDIEIVYEMVPKINKDGTQSKQLESSVLEIRPRTEP</sequence>
<gene>
    <name evidence="3" type="ORF">CLV99_0448</name>
</gene>
<evidence type="ECO:0000256" key="1">
    <source>
        <dbReference type="SAM" id="MobiDB-lite"/>
    </source>
</evidence>
<accession>A0A4R6WKI2</accession>
<dbReference type="PROSITE" id="PS50943">
    <property type="entry name" value="HTH_CROC1"/>
    <property type="match status" value="1"/>
</dbReference>
<dbReference type="Proteomes" id="UP000295292">
    <property type="component" value="Unassembled WGS sequence"/>
</dbReference>
<keyword evidence="4" id="KW-1185">Reference proteome</keyword>
<name>A0A4R6WKI2_9SPHI</name>
<protein>
    <recommendedName>
        <fullName evidence="2">HTH cro/C1-type domain-containing protein</fullName>
    </recommendedName>
</protein>
<dbReference type="EMBL" id="SNYV01000005">
    <property type="protein sequence ID" value="TDQ81073.1"/>
    <property type="molecule type" value="Genomic_DNA"/>
</dbReference>
<dbReference type="AlphaFoldDB" id="A0A4R6WKI2"/>
<dbReference type="GO" id="GO:0003677">
    <property type="term" value="F:DNA binding"/>
    <property type="evidence" value="ECO:0007669"/>
    <property type="project" value="InterPro"/>
</dbReference>
<feature type="region of interest" description="Disordered" evidence="1">
    <location>
        <begin position="107"/>
        <end position="126"/>
    </location>
</feature>
<dbReference type="InterPro" id="IPR010982">
    <property type="entry name" value="Lambda_DNA-bd_dom_sf"/>
</dbReference>
<reference evidence="3 4" key="1">
    <citation type="submission" date="2019-03" db="EMBL/GenBank/DDBJ databases">
        <title>Genomic Encyclopedia of Archaeal and Bacterial Type Strains, Phase II (KMG-II): from individual species to whole genera.</title>
        <authorList>
            <person name="Goeker M."/>
        </authorList>
    </citation>
    <scope>NUCLEOTIDE SEQUENCE [LARGE SCALE GENOMIC DNA]</scope>
    <source>
        <strain evidence="3 4">DSM 28353</strain>
    </source>
</reference>
<dbReference type="SUPFAM" id="SSF47413">
    <property type="entry name" value="lambda repressor-like DNA-binding domains"/>
    <property type="match status" value="1"/>
</dbReference>